<reference evidence="1" key="1">
    <citation type="journal article" date="2021" name="Environ. Microbiol.">
        <title>Cryptic niche differentiation of novel sediment ecotypes of Rugeria pomeroyi correlates with nitrate respiration.</title>
        <authorList>
            <person name="Lin X."/>
            <person name="McNichol J."/>
            <person name="Chu X."/>
            <person name="Qian Y."/>
            <person name="Luo H."/>
        </authorList>
    </citation>
    <scope>NUCLEOTIDE SEQUENCE</scope>
    <source>
        <strain evidence="1">SZCCDBB064</strain>
    </source>
</reference>
<comment type="caution">
    <text evidence="1">The sequence shown here is derived from an EMBL/GenBank/DDBJ whole genome shotgun (WGS) entry which is preliminary data.</text>
</comment>
<organism evidence="1 2">
    <name type="scientific">Ruegeria pomeroyi</name>
    <dbReference type="NCBI Taxonomy" id="89184"/>
    <lineage>
        <taxon>Bacteria</taxon>
        <taxon>Pseudomonadati</taxon>
        <taxon>Pseudomonadota</taxon>
        <taxon>Alphaproteobacteria</taxon>
        <taxon>Rhodobacterales</taxon>
        <taxon>Roseobacteraceae</taxon>
        <taxon>Ruegeria</taxon>
    </lineage>
</organism>
<proteinExistence type="predicted"/>
<dbReference type="AlphaFoldDB" id="A0A9Q3WQ20"/>
<protein>
    <submittedName>
        <fullName evidence="1">Flagellar biosynthesis protein FlgM</fullName>
    </submittedName>
</protein>
<evidence type="ECO:0000313" key="1">
    <source>
        <dbReference type="EMBL" id="MCE8540231.1"/>
    </source>
</evidence>
<dbReference type="InterPro" id="IPR011049">
    <property type="entry name" value="Serralysin-like_metalloprot_C"/>
</dbReference>
<accession>A0A9Q3WQ20</accession>
<keyword evidence="1" id="KW-0969">Cilium</keyword>
<dbReference type="Gene3D" id="2.150.10.10">
    <property type="entry name" value="Serralysin-like metalloprotease, C-terminal"/>
    <property type="match status" value="1"/>
</dbReference>
<dbReference type="EMBL" id="JAGQAF010000028">
    <property type="protein sequence ID" value="MCE8540231.1"/>
    <property type="molecule type" value="Genomic_DNA"/>
</dbReference>
<keyword evidence="1" id="KW-0966">Cell projection</keyword>
<keyword evidence="1" id="KW-0282">Flagellum</keyword>
<sequence>GEGGNDTFVFSTALGAGNIDTIRDYSVVDDQIELSVAIFDTLSPGALAAGAFAANTSGTAQTADHRIIYDTDDGGLFYDADGDGAGAAQQFATLTTGLALTNSDFDLV</sequence>
<gene>
    <name evidence="1" type="ORF">KBY27_22430</name>
</gene>
<name>A0A9Q3WQ20_9RHOB</name>
<dbReference type="Proteomes" id="UP000813672">
    <property type="component" value="Unassembled WGS sequence"/>
</dbReference>
<evidence type="ECO:0000313" key="2">
    <source>
        <dbReference type="Proteomes" id="UP000813672"/>
    </source>
</evidence>
<dbReference type="SUPFAM" id="SSF51120">
    <property type="entry name" value="beta-Roll"/>
    <property type="match status" value="1"/>
</dbReference>
<feature type="non-terminal residue" evidence="1">
    <location>
        <position position="1"/>
    </location>
</feature>